<dbReference type="RefSeq" id="WP_013969328.1">
    <property type="nucleotide sequence ID" value="NC_015732.1"/>
</dbReference>
<dbReference type="OrthoDB" id="9764596at2"/>
<dbReference type="InterPro" id="IPR036259">
    <property type="entry name" value="MFS_trans_sf"/>
</dbReference>
<evidence type="ECO:0000256" key="2">
    <source>
        <dbReference type="SAM" id="Phobius"/>
    </source>
</evidence>
<comment type="similarity">
    <text evidence="1">Belongs to the sodium:galactoside symporter (TC 2.A.2) family.</text>
</comment>
<reference evidence="4" key="1">
    <citation type="journal article" date="2013" name="Stand. Genomic Sci.">
        <title>Genome sequence of the thermophilic fresh-water bacterium Spirochaeta caldaria type strain (H1(T)), reclassification of Spirochaeta caldaria, Spirochaeta stenostrepta, and Spirochaeta zuelzerae in the genus Treponema as Treponema caldaria comb. nov., Treponema stenostrepta comb. nov., and Treponema zuelzerae comb. nov., and emendation of the genus Treponema.</title>
        <authorList>
            <person name="Abt B."/>
            <person name="Goker M."/>
            <person name="Scheuner C."/>
            <person name="Han C."/>
            <person name="Lu M."/>
            <person name="Misra M."/>
            <person name="Lapidus A."/>
            <person name="Nolan M."/>
            <person name="Lucas S."/>
            <person name="Hammon N."/>
            <person name="Deshpande S."/>
            <person name="Cheng J.F."/>
            <person name="Tapia R."/>
            <person name="Goodwin L.A."/>
            <person name="Pitluck S."/>
            <person name="Liolios K."/>
            <person name="Pagani I."/>
            <person name="Ivanova N."/>
            <person name="Mavromatis K."/>
            <person name="Mikhailova N."/>
            <person name="Huntemann M."/>
            <person name="Pati A."/>
            <person name="Chen A."/>
            <person name="Palaniappan K."/>
            <person name="Land M."/>
            <person name="Hauser L."/>
            <person name="Jeffries C.D."/>
            <person name="Rohde M."/>
            <person name="Spring S."/>
            <person name="Gronow S."/>
            <person name="Detter J.C."/>
            <person name="Bristow J."/>
            <person name="Eisen J.A."/>
            <person name="Markowitz V."/>
            <person name="Hugenholtz P."/>
            <person name="Kyrpides N.C."/>
            <person name="Woyke T."/>
            <person name="Klenk H.P."/>
        </authorList>
    </citation>
    <scope>NUCLEOTIDE SEQUENCE</scope>
    <source>
        <strain evidence="4">ATCC 51460 / DSM 7334 / H1</strain>
    </source>
</reference>
<feature type="transmembrane region" description="Helical" evidence="2">
    <location>
        <begin position="216"/>
        <end position="236"/>
    </location>
</feature>
<feature type="transmembrane region" description="Helical" evidence="2">
    <location>
        <begin position="141"/>
        <end position="164"/>
    </location>
</feature>
<feature type="transmembrane region" description="Helical" evidence="2">
    <location>
        <begin position="397"/>
        <end position="423"/>
    </location>
</feature>
<dbReference type="InterPro" id="IPR039672">
    <property type="entry name" value="MFS_2"/>
</dbReference>
<name>F8F418_GRAC1</name>
<dbReference type="SUPFAM" id="SSF103473">
    <property type="entry name" value="MFS general substrate transporter"/>
    <property type="match status" value="1"/>
</dbReference>
<gene>
    <name evidence="3" type="ordered locus">Spica_1904</name>
</gene>
<dbReference type="PANTHER" id="PTHR11328">
    <property type="entry name" value="MAJOR FACILITATOR SUPERFAMILY DOMAIN-CONTAINING PROTEIN"/>
    <property type="match status" value="1"/>
</dbReference>
<sequence length="478" mass="52891">MSNRTSTAQVHTVESLPFGKKIVYALGQLGWSLASYGAANFLNYFYLPPQEGGTALFPKMIHQGYVVGFLTVIGLILAFGRIWDAITDPLIAVFSDKNKSNIGRRRFFMAVSVLPFALFSILVFVAPFGTGTQANITANGIWLFVTVTLFYFFMTMYVTPFFAWMSELGHNSNERLELSTMISITWALGAMIGAQAPALQGMLQAQGMSPLQAFQTAQGVFALVSFILMILPIIIIDENRYTESVPCDDGFFTSIGNVIKDRNFFRFTLSDFAYWISLYFINNGLMYYITVLLGLPKEAYSSLFLIMFFISFAFYIPVNFIARIVGRKRLLMIAFGLFGLLFIFCALFGYLPVPPMIQALIAALIAAIPLAIFGILPNAMISDMAEAYAIETGMYKAGVFFGFRTFMSKMGQSIGAALLPSIVKIGADYLGSDEVVGVTGVRLTTIFALAFCVIGFILLLLYNEKQVQETLAKHSQSK</sequence>
<proteinExistence type="inferred from homology"/>
<evidence type="ECO:0000313" key="3">
    <source>
        <dbReference type="EMBL" id="AEJ20037.1"/>
    </source>
</evidence>
<evidence type="ECO:0000256" key="1">
    <source>
        <dbReference type="ARBA" id="ARBA00009617"/>
    </source>
</evidence>
<dbReference type="GO" id="GO:0005886">
    <property type="term" value="C:plasma membrane"/>
    <property type="evidence" value="ECO:0007669"/>
    <property type="project" value="TreeGrafter"/>
</dbReference>
<dbReference type="Pfam" id="PF13347">
    <property type="entry name" value="MFS_2"/>
    <property type="match status" value="1"/>
</dbReference>
<dbReference type="EMBL" id="CP002868">
    <property type="protein sequence ID" value="AEJ20037.1"/>
    <property type="molecule type" value="Genomic_DNA"/>
</dbReference>
<dbReference type="STRING" id="744872.Spica_1904"/>
<dbReference type="eggNOG" id="COG2211">
    <property type="taxonomic scope" value="Bacteria"/>
</dbReference>
<accession>F8F418</accession>
<feature type="transmembrane region" description="Helical" evidence="2">
    <location>
        <begin position="176"/>
        <end position="196"/>
    </location>
</feature>
<dbReference type="HOGENOM" id="CLU_027408_6_3_12"/>
<dbReference type="PANTHER" id="PTHR11328:SF24">
    <property type="entry name" value="MAJOR FACILITATOR SUPERFAMILY (MFS) PROFILE DOMAIN-CONTAINING PROTEIN"/>
    <property type="match status" value="1"/>
</dbReference>
<dbReference type="Gene3D" id="1.20.1250.20">
    <property type="entry name" value="MFS general substrate transporter like domains"/>
    <property type="match status" value="2"/>
</dbReference>
<feature type="transmembrane region" description="Helical" evidence="2">
    <location>
        <begin position="299"/>
        <end position="318"/>
    </location>
</feature>
<feature type="transmembrane region" description="Helical" evidence="2">
    <location>
        <begin position="107"/>
        <end position="129"/>
    </location>
</feature>
<keyword evidence="4" id="KW-1185">Reference proteome</keyword>
<dbReference type="GO" id="GO:0008643">
    <property type="term" value="P:carbohydrate transport"/>
    <property type="evidence" value="ECO:0007669"/>
    <property type="project" value="InterPro"/>
</dbReference>
<dbReference type="GO" id="GO:0015293">
    <property type="term" value="F:symporter activity"/>
    <property type="evidence" value="ECO:0007669"/>
    <property type="project" value="InterPro"/>
</dbReference>
<keyword evidence="2" id="KW-1133">Transmembrane helix</keyword>
<dbReference type="KEGG" id="scd:Spica_1904"/>
<dbReference type="AlphaFoldDB" id="F8F418"/>
<feature type="transmembrane region" description="Helical" evidence="2">
    <location>
        <begin position="21"/>
        <end position="45"/>
    </location>
</feature>
<evidence type="ECO:0000313" key="4">
    <source>
        <dbReference type="Proteomes" id="UP000000503"/>
    </source>
</evidence>
<feature type="transmembrane region" description="Helical" evidence="2">
    <location>
        <begin position="65"/>
        <end position="86"/>
    </location>
</feature>
<feature type="transmembrane region" description="Helical" evidence="2">
    <location>
        <begin position="272"/>
        <end position="293"/>
    </location>
</feature>
<feature type="transmembrane region" description="Helical" evidence="2">
    <location>
        <begin position="443"/>
        <end position="462"/>
    </location>
</feature>
<dbReference type="Proteomes" id="UP000000503">
    <property type="component" value="Chromosome"/>
</dbReference>
<organism evidence="3 4">
    <name type="scientific">Gracilinema caldarium (strain ATCC 51460 / DSM 7334 / H1)</name>
    <name type="common">Treponema caldarium</name>
    <dbReference type="NCBI Taxonomy" id="744872"/>
    <lineage>
        <taxon>Bacteria</taxon>
        <taxon>Pseudomonadati</taxon>
        <taxon>Spirochaetota</taxon>
        <taxon>Spirochaetia</taxon>
        <taxon>Spirochaetales</taxon>
        <taxon>Breznakiellaceae</taxon>
        <taxon>Gracilinema</taxon>
    </lineage>
</organism>
<feature type="transmembrane region" description="Helical" evidence="2">
    <location>
        <begin position="357"/>
        <end position="376"/>
    </location>
</feature>
<keyword evidence="2" id="KW-0812">Transmembrane</keyword>
<protein>
    <submittedName>
        <fullName evidence="3">Major facilitator superfamily MFS_1</fullName>
    </submittedName>
</protein>
<keyword evidence="2" id="KW-0472">Membrane</keyword>
<feature type="transmembrane region" description="Helical" evidence="2">
    <location>
        <begin position="330"/>
        <end position="351"/>
    </location>
</feature>